<dbReference type="InterPro" id="IPR043128">
    <property type="entry name" value="Rev_trsase/Diguanyl_cyclase"/>
</dbReference>
<organism evidence="1">
    <name type="scientific">Sesamum angustifolium</name>
    <dbReference type="NCBI Taxonomy" id="2727405"/>
    <lineage>
        <taxon>Eukaryota</taxon>
        <taxon>Viridiplantae</taxon>
        <taxon>Streptophyta</taxon>
        <taxon>Embryophyta</taxon>
        <taxon>Tracheophyta</taxon>
        <taxon>Spermatophyta</taxon>
        <taxon>Magnoliopsida</taxon>
        <taxon>eudicotyledons</taxon>
        <taxon>Gunneridae</taxon>
        <taxon>Pentapetalae</taxon>
        <taxon>asterids</taxon>
        <taxon>lamiids</taxon>
        <taxon>Lamiales</taxon>
        <taxon>Pedaliaceae</taxon>
        <taxon>Sesamum</taxon>
    </lineage>
</organism>
<accession>A0AAW2NWP1</accession>
<dbReference type="InterPro" id="IPR053134">
    <property type="entry name" value="RNA-dir_DNA_polymerase"/>
</dbReference>
<name>A0AAW2NWP1_9LAMI</name>
<dbReference type="EMBL" id="JACGWK010000006">
    <property type="protein sequence ID" value="KAL0347984.1"/>
    <property type="molecule type" value="Genomic_DNA"/>
</dbReference>
<evidence type="ECO:0008006" key="2">
    <source>
        <dbReference type="Google" id="ProtNLM"/>
    </source>
</evidence>
<comment type="caution">
    <text evidence="1">The sequence shown here is derived from an EMBL/GenBank/DDBJ whole genome shotgun (WGS) entry which is preliminary data.</text>
</comment>
<proteinExistence type="predicted"/>
<dbReference type="PANTHER" id="PTHR24559:SF430">
    <property type="entry name" value="RNA-DIRECTED DNA POLYMERASE"/>
    <property type="match status" value="1"/>
</dbReference>
<dbReference type="Gene3D" id="3.10.10.10">
    <property type="entry name" value="HIV Type 1 Reverse Transcriptase, subunit A, domain 1"/>
    <property type="match status" value="1"/>
</dbReference>
<dbReference type="Gene3D" id="3.30.70.270">
    <property type="match status" value="1"/>
</dbReference>
<dbReference type="PANTHER" id="PTHR24559">
    <property type="entry name" value="TRANSPOSON TY3-I GAG-POL POLYPROTEIN"/>
    <property type="match status" value="1"/>
</dbReference>
<sequence length="112" mass="12875">MCIDFRDLNKVCPKDFYPLPRINQLVDSTFGCELLSMMGASQGYHQIMLELRDHKRVSFITSDRTFSLLQPQPKEASPLPPQVLSPPFRLFTPILFLLQRDLPSLFSPSEGY</sequence>
<protein>
    <recommendedName>
        <fullName evidence="2">Reverse transcriptase domain-containing protein</fullName>
    </recommendedName>
</protein>
<reference evidence="1" key="2">
    <citation type="journal article" date="2024" name="Plant">
        <title>Genomic evolution and insights into agronomic trait innovations of Sesamum species.</title>
        <authorList>
            <person name="Miao H."/>
            <person name="Wang L."/>
            <person name="Qu L."/>
            <person name="Liu H."/>
            <person name="Sun Y."/>
            <person name="Le M."/>
            <person name="Wang Q."/>
            <person name="Wei S."/>
            <person name="Zheng Y."/>
            <person name="Lin W."/>
            <person name="Duan Y."/>
            <person name="Cao H."/>
            <person name="Xiong S."/>
            <person name="Wang X."/>
            <person name="Wei L."/>
            <person name="Li C."/>
            <person name="Ma Q."/>
            <person name="Ju M."/>
            <person name="Zhao R."/>
            <person name="Li G."/>
            <person name="Mu C."/>
            <person name="Tian Q."/>
            <person name="Mei H."/>
            <person name="Zhang T."/>
            <person name="Gao T."/>
            <person name="Zhang H."/>
        </authorList>
    </citation>
    <scope>NUCLEOTIDE SEQUENCE</scope>
    <source>
        <strain evidence="1">G01</strain>
    </source>
</reference>
<reference evidence="1" key="1">
    <citation type="submission" date="2020-06" db="EMBL/GenBank/DDBJ databases">
        <authorList>
            <person name="Li T."/>
            <person name="Hu X."/>
            <person name="Zhang T."/>
            <person name="Song X."/>
            <person name="Zhang H."/>
            <person name="Dai N."/>
            <person name="Sheng W."/>
            <person name="Hou X."/>
            <person name="Wei L."/>
        </authorList>
    </citation>
    <scope>NUCLEOTIDE SEQUENCE</scope>
    <source>
        <strain evidence="1">G01</strain>
        <tissue evidence="1">Leaf</tissue>
    </source>
</reference>
<dbReference type="AlphaFoldDB" id="A0AAW2NWP1"/>
<evidence type="ECO:0000313" key="1">
    <source>
        <dbReference type="EMBL" id="KAL0347984.1"/>
    </source>
</evidence>
<dbReference type="SUPFAM" id="SSF56672">
    <property type="entry name" value="DNA/RNA polymerases"/>
    <property type="match status" value="1"/>
</dbReference>
<dbReference type="InterPro" id="IPR043502">
    <property type="entry name" value="DNA/RNA_pol_sf"/>
</dbReference>
<gene>
    <name evidence="1" type="ORF">Sangu_1026200</name>
</gene>